<accession>A0A117M193</accession>
<dbReference type="Pfam" id="PF12838">
    <property type="entry name" value="Fer4_7"/>
    <property type="match status" value="1"/>
</dbReference>
<keyword evidence="11" id="KW-0520">NAD</keyword>
<keyword evidence="5" id="KW-0001">2Fe-2S</keyword>
<evidence type="ECO:0000256" key="11">
    <source>
        <dbReference type="ARBA" id="ARBA00023027"/>
    </source>
</evidence>
<evidence type="ECO:0000259" key="15">
    <source>
        <dbReference type="PROSITE" id="PS51379"/>
    </source>
</evidence>
<keyword evidence="10" id="KW-0411">Iron-sulfur</keyword>
<dbReference type="SUPFAM" id="SSF54862">
    <property type="entry name" value="4Fe-4S ferredoxins"/>
    <property type="match status" value="1"/>
</dbReference>
<dbReference type="Gene3D" id="3.10.20.740">
    <property type="match status" value="1"/>
</dbReference>
<evidence type="ECO:0000256" key="4">
    <source>
        <dbReference type="ARBA" id="ARBA00022485"/>
    </source>
</evidence>
<dbReference type="PROSITE" id="PS51379">
    <property type="entry name" value="4FE4S_FER_2"/>
    <property type="match status" value="2"/>
</dbReference>
<dbReference type="AlphaFoldDB" id="A0A117M193"/>
<evidence type="ECO:0000256" key="6">
    <source>
        <dbReference type="ARBA" id="ARBA00022723"/>
    </source>
</evidence>
<dbReference type="NCBIfam" id="TIGR02512">
    <property type="entry name" value="FeFe_hydrog_A"/>
    <property type="match status" value="1"/>
</dbReference>
<protein>
    <submittedName>
        <fullName evidence="17">Hydrogenase, Fe-only</fullName>
    </submittedName>
</protein>
<evidence type="ECO:0000259" key="16">
    <source>
        <dbReference type="PROSITE" id="PS51839"/>
    </source>
</evidence>
<dbReference type="GO" id="GO:0016020">
    <property type="term" value="C:membrane"/>
    <property type="evidence" value="ECO:0007669"/>
    <property type="project" value="UniProtKB-SubCell"/>
</dbReference>
<evidence type="ECO:0000313" key="17">
    <source>
        <dbReference type="EMBL" id="KUK78667.1"/>
    </source>
</evidence>
<proteinExistence type="inferred from homology"/>
<dbReference type="PATRIC" id="fig|294710.3.peg.66"/>
<dbReference type="Gene3D" id="3.40.50.1780">
    <property type="match status" value="1"/>
</dbReference>
<keyword evidence="7" id="KW-0677">Repeat</keyword>
<dbReference type="GO" id="GO:0008901">
    <property type="term" value="F:ferredoxin hydrogenase activity"/>
    <property type="evidence" value="ECO:0007669"/>
    <property type="project" value="InterPro"/>
</dbReference>
<comment type="cofactor">
    <cofactor evidence="1">
        <name>[4Fe-4S] cluster</name>
        <dbReference type="ChEBI" id="CHEBI:49883"/>
    </cofactor>
</comment>
<evidence type="ECO:0000313" key="18">
    <source>
        <dbReference type="Proteomes" id="UP000053860"/>
    </source>
</evidence>
<dbReference type="InterPro" id="IPR009016">
    <property type="entry name" value="Fe_hydrogenase"/>
</dbReference>
<evidence type="ECO:0000256" key="8">
    <source>
        <dbReference type="ARBA" id="ARBA00022967"/>
    </source>
</evidence>
<evidence type="ECO:0000256" key="13">
    <source>
        <dbReference type="ARBA" id="ARBA00034078"/>
    </source>
</evidence>
<dbReference type="InterPro" id="IPR017896">
    <property type="entry name" value="4Fe4S_Fe-S-bd"/>
</dbReference>
<keyword evidence="9" id="KW-0408">Iron</keyword>
<comment type="caution">
    <text evidence="17">The sequence shown here is derived from an EMBL/GenBank/DDBJ whole genome shotgun (WGS) entry which is preliminary data.</text>
</comment>
<dbReference type="FunFam" id="3.10.20.740:FF:000004">
    <property type="entry name" value="NADH-quinone oxidoreductase"/>
    <property type="match status" value="1"/>
</dbReference>
<feature type="domain" description="4Fe-4S ferredoxin-type" evidence="15">
    <location>
        <begin position="179"/>
        <end position="212"/>
    </location>
</feature>
<feature type="domain" description="2Fe-2S ferredoxin-type" evidence="14">
    <location>
        <begin position="4"/>
        <end position="80"/>
    </location>
</feature>
<dbReference type="SMART" id="SM00902">
    <property type="entry name" value="Fe_hyd_SSU"/>
    <property type="match status" value="1"/>
</dbReference>
<dbReference type="GO" id="GO:0005506">
    <property type="term" value="F:iron ion binding"/>
    <property type="evidence" value="ECO:0007669"/>
    <property type="project" value="InterPro"/>
</dbReference>
<evidence type="ECO:0000256" key="5">
    <source>
        <dbReference type="ARBA" id="ARBA00022714"/>
    </source>
</evidence>
<dbReference type="InterPro" id="IPR019574">
    <property type="entry name" value="NADH_UbQ_OxRdtase_Gsu_4Fe4S-bd"/>
</dbReference>
<evidence type="ECO:0000256" key="3">
    <source>
        <dbReference type="ARBA" id="ARBA00005404"/>
    </source>
</evidence>
<evidence type="ECO:0000256" key="7">
    <source>
        <dbReference type="ARBA" id="ARBA00022737"/>
    </source>
</evidence>
<dbReference type="InterPro" id="IPR001041">
    <property type="entry name" value="2Fe-2S_ferredoxin-type"/>
</dbReference>
<dbReference type="InterPro" id="IPR049830">
    <property type="entry name" value="HndD"/>
</dbReference>
<dbReference type="InterPro" id="IPR003149">
    <property type="entry name" value="Fe_hydrogenase_ssu"/>
</dbReference>
<gene>
    <name evidence="17" type="ORF">XD92_0129</name>
</gene>
<evidence type="ECO:0000256" key="9">
    <source>
        <dbReference type="ARBA" id="ARBA00023004"/>
    </source>
</evidence>
<dbReference type="Gene3D" id="3.40.950.10">
    <property type="entry name" value="Fe-only Hydrogenase (Larger Subunit), Chain L, domain 3"/>
    <property type="match status" value="1"/>
</dbReference>
<dbReference type="Gene3D" id="4.10.260.20">
    <property type="entry name" value="Iron hydrogenase, small subunit"/>
    <property type="match status" value="1"/>
</dbReference>
<dbReference type="Pfam" id="PF10588">
    <property type="entry name" value="NADH-G_4Fe-4S_3"/>
    <property type="match status" value="1"/>
</dbReference>
<dbReference type="EMBL" id="LGGN01000011">
    <property type="protein sequence ID" value="KUK78667.1"/>
    <property type="molecule type" value="Genomic_DNA"/>
</dbReference>
<evidence type="ECO:0000256" key="12">
    <source>
        <dbReference type="ARBA" id="ARBA00023136"/>
    </source>
</evidence>
<dbReference type="PROSITE" id="PS51085">
    <property type="entry name" value="2FE2S_FER_2"/>
    <property type="match status" value="1"/>
</dbReference>
<comment type="subcellular location">
    <subcellularLocation>
        <location evidence="2">Membrane</location>
    </subcellularLocation>
</comment>
<keyword evidence="4" id="KW-0004">4Fe-4S</keyword>
<dbReference type="InterPro" id="IPR004108">
    <property type="entry name" value="Fe_hydrogenase_lsu_C"/>
</dbReference>
<feature type="domain" description="4Fe-4S ferredoxin-type" evidence="15">
    <location>
        <begin position="140"/>
        <end position="170"/>
    </location>
</feature>
<name>A0A117M193_9BACT</name>
<feature type="domain" description="4Fe-4S His(Cys)3-ligated-type" evidence="16">
    <location>
        <begin position="80"/>
        <end position="119"/>
    </location>
</feature>
<keyword evidence="8" id="KW-1278">Translocase</keyword>
<reference evidence="18" key="1">
    <citation type="journal article" date="2015" name="MBio">
        <title>Genome-Resolved Metagenomic Analysis Reveals Roles for Candidate Phyla and Other Microbial Community Members in Biogeochemical Transformations in Oil Reservoirs.</title>
        <authorList>
            <person name="Hu P."/>
            <person name="Tom L."/>
            <person name="Singh A."/>
            <person name="Thomas B.C."/>
            <person name="Baker B.J."/>
            <person name="Piceno Y.M."/>
            <person name="Andersen G.L."/>
            <person name="Banfield J.F."/>
        </authorList>
    </citation>
    <scope>NUCLEOTIDE SEQUENCE [LARGE SCALE GENOMIC DNA]</scope>
</reference>
<keyword evidence="6" id="KW-0479">Metal-binding</keyword>
<dbReference type="PANTHER" id="PTHR11615">
    <property type="entry name" value="NITRATE, FORMATE, IRON DEHYDROGENASE"/>
    <property type="match status" value="1"/>
</dbReference>
<dbReference type="Pfam" id="PF02906">
    <property type="entry name" value="Fe_hyd_lg_C"/>
    <property type="match status" value="1"/>
</dbReference>
<dbReference type="NCBIfam" id="NF040763">
    <property type="entry name" value="FeFe_hydrog_A6"/>
    <property type="match status" value="1"/>
</dbReference>
<dbReference type="GO" id="GO:0051537">
    <property type="term" value="F:2 iron, 2 sulfur cluster binding"/>
    <property type="evidence" value="ECO:0007669"/>
    <property type="project" value="UniProtKB-KW"/>
</dbReference>
<dbReference type="Gene3D" id="3.30.70.20">
    <property type="match status" value="1"/>
</dbReference>
<dbReference type="FunFam" id="3.30.70.20:FF:000035">
    <property type="entry name" value="Iron hydrogenase 1"/>
    <property type="match status" value="1"/>
</dbReference>
<dbReference type="InterPro" id="IPR017900">
    <property type="entry name" value="4Fe4S_Fe_S_CS"/>
</dbReference>
<organism evidence="17 18">
    <name type="scientific">Proteiniphilum acetatigenes</name>
    <dbReference type="NCBI Taxonomy" id="294710"/>
    <lineage>
        <taxon>Bacteria</taxon>
        <taxon>Pseudomonadati</taxon>
        <taxon>Bacteroidota</taxon>
        <taxon>Bacteroidia</taxon>
        <taxon>Bacteroidales</taxon>
        <taxon>Dysgonomonadaceae</taxon>
        <taxon>Proteiniphilum</taxon>
    </lineage>
</organism>
<sequence>MTAMEVRINNQSVQVSEGMTIMEACRLAGIKVPSLCYLKDVSQHASCGVCVVEVKGARSLMRACITHVSEGMEILTHSPRAEEARKMNLELLLANHPQECLTCDRNGSCELQQLTFALGISEQRFVRTRLTPFAKDESSLSLVRDPEKCILCGRCVAVCTHLQQVRAIEFTGRGLKTKVSTFLDKGLGEVACTNCGQCALVCPTGAITEKSEVAAVRALLQQPGKVVLVQTAPAVRVGIGEAMGMPYGSLVTGQMVAGLRRLGFTKVFDTNFAADLTIVEEGNELLRRLQTGGILPMITSCSPGWIKFIEHFYPEQLGHLSTCKSPQQMFGAVAKTYYAEQMGLDPRDIVVVSVMPCTAKKYEARRPEMDGAFQYWKERLQLNEDEHFPDVDYALTTRELARMFRAAGIDFTHLPEEPFDNPLGESTGAAVIFGSSGGVMEAALRTAYELYTGKKPDSLDFRSVRGLQGIREADINLNGTTISVAVANTLKNAALLLDQIKNGTSPYTFIEVMTCPGGCLGGGGQPIPTNAEIREKRAASIYLEDAHKPIRQSHENPEIIKLYKEFLKEPLGERSHHLLHTSYQQRVC</sequence>
<dbReference type="InterPro" id="IPR050340">
    <property type="entry name" value="Cytosolic_Fe-S_CAF"/>
</dbReference>
<dbReference type="InterPro" id="IPR036010">
    <property type="entry name" value="2Fe-2S_ferredoxin-like_sf"/>
</dbReference>
<dbReference type="CDD" id="cd00207">
    <property type="entry name" value="fer2"/>
    <property type="match status" value="1"/>
</dbReference>
<dbReference type="SUPFAM" id="SSF53920">
    <property type="entry name" value="Fe-only hydrogenase"/>
    <property type="match status" value="1"/>
</dbReference>
<dbReference type="Pfam" id="PF02256">
    <property type="entry name" value="Fe_hyd_SSU"/>
    <property type="match status" value="1"/>
</dbReference>
<dbReference type="SMART" id="SM00929">
    <property type="entry name" value="NADH-G_4Fe-4S_3"/>
    <property type="match status" value="1"/>
</dbReference>
<evidence type="ECO:0000256" key="10">
    <source>
        <dbReference type="ARBA" id="ARBA00023014"/>
    </source>
</evidence>
<dbReference type="PROSITE" id="PS00198">
    <property type="entry name" value="4FE4S_FER_1"/>
    <property type="match status" value="1"/>
</dbReference>
<dbReference type="InterPro" id="IPR013352">
    <property type="entry name" value="Fe_hydrogenase_subset"/>
</dbReference>
<dbReference type="SUPFAM" id="SSF54292">
    <property type="entry name" value="2Fe-2S ferredoxin-like"/>
    <property type="match status" value="1"/>
</dbReference>
<comment type="cofactor">
    <cofactor evidence="13">
        <name>[2Fe-2S] cluster</name>
        <dbReference type="ChEBI" id="CHEBI:190135"/>
    </cofactor>
</comment>
<keyword evidence="12" id="KW-0472">Membrane</keyword>
<dbReference type="Pfam" id="PF13510">
    <property type="entry name" value="Fer2_4"/>
    <property type="match status" value="1"/>
</dbReference>
<dbReference type="Proteomes" id="UP000053860">
    <property type="component" value="Unassembled WGS sequence"/>
</dbReference>
<dbReference type="GO" id="GO:0051539">
    <property type="term" value="F:4 iron, 4 sulfur cluster binding"/>
    <property type="evidence" value="ECO:0007669"/>
    <property type="project" value="UniProtKB-KW"/>
</dbReference>
<evidence type="ECO:0000259" key="14">
    <source>
        <dbReference type="PROSITE" id="PS51085"/>
    </source>
</evidence>
<evidence type="ECO:0000256" key="2">
    <source>
        <dbReference type="ARBA" id="ARBA00004370"/>
    </source>
</evidence>
<dbReference type="InterPro" id="IPR036991">
    <property type="entry name" value="Fe_hydrogenase_ssu_sf"/>
</dbReference>
<comment type="similarity">
    <text evidence="3">Belongs to the complex I 75 kDa subunit family.</text>
</comment>
<evidence type="ECO:0000256" key="1">
    <source>
        <dbReference type="ARBA" id="ARBA00001966"/>
    </source>
</evidence>
<dbReference type="PROSITE" id="PS51839">
    <property type="entry name" value="4FE4S_HC3"/>
    <property type="match status" value="1"/>
</dbReference>